<proteinExistence type="inferred from homology"/>
<name>A0ABU8QEM9_9RHOB</name>
<gene>
    <name evidence="7 8" type="primary">flgH</name>
    <name evidence="8" type="ORF">WG622_06465</name>
</gene>
<comment type="caution">
    <text evidence="8">The sequence shown here is derived from an EMBL/GenBank/DDBJ whole genome shotgun (WGS) entry which is preliminary data.</text>
</comment>
<evidence type="ECO:0000256" key="3">
    <source>
        <dbReference type="ARBA" id="ARBA00022729"/>
    </source>
</evidence>
<organism evidence="8 9">
    <name type="scientific">Cognatishimia coralii</name>
    <dbReference type="NCBI Taxonomy" id="3083254"/>
    <lineage>
        <taxon>Bacteria</taxon>
        <taxon>Pseudomonadati</taxon>
        <taxon>Pseudomonadota</taxon>
        <taxon>Alphaproteobacteria</taxon>
        <taxon>Rhodobacterales</taxon>
        <taxon>Paracoccaceae</taxon>
        <taxon>Cognatishimia</taxon>
    </lineage>
</organism>
<evidence type="ECO:0000256" key="1">
    <source>
        <dbReference type="ARBA" id="ARBA00002591"/>
    </source>
</evidence>
<evidence type="ECO:0000313" key="8">
    <source>
        <dbReference type="EMBL" id="MEJ5217877.1"/>
    </source>
</evidence>
<comment type="similarity">
    <text evidence="2 7">Belongs to the FlgH family.</text>
</comment>
<dbReference type="EMBL" id="JBBGAZ010000002">
    <property type="protein sequence ID" value="MEJ5217877.1"/>
    <property type="molecule type" value="Genomic_DNA"/>
</dbReference>
<dbReference type="PRINTS" id="PR01008">
    <property type="entry name" value="FLGLRINGFLGH"/>
</dbReference>
<dbReference type="PANTHER" id="PTHR34933">
    <property type="entry name" value="FLAGELLAR L-RING PROTEIN"/>
    <property type="match status" value="1"/>
</dbReference>
<dbReference type="Proteomes" id="UP001368270">
    <property type="component" value="Unassembled WGS sequence"/>
</dbReference>
<comment type="subunit">
    <text evidence="7">The basal body constitutes a major portion of the flagellar organelle and consists of four rings (L,P,S, and M) mounted on a central rod.</text>
</comment>
<comment type="function">
    <text evidence="1 7">Assembles around the rod to form the L-ring and probably protects the motor/basal body from shearing forces during rotation.</text>
</comment>
<evidence type="ECO:0000256" key="4">
    <source>
        <dbReference type="ARBA" id="ARBA00023136"/>
    </source>
</evidence>
<sequence>MTVPSLAKSFSRGRFVVSALLISGMALGACTPKFKEHRNPQFSDMSTDIPEVNRISVPMPAQEPMMRPKRAEASSLWRRGTSSFFDDQRAQTVGDILTVVINISDDAKLDNASERSRSSTQDVDTPVFLGYGSQLNKVLPGVGAGEVPSPQIIDLGNTSASKGEGSIARKEAINLRVAALIIKELPNGNFVIAGRQEVKVNNELRELRVAGIIRPQDIGTLNTVAYDKIAEARITYGGRGQISQVQQPRYGEDFLDVILPY</sequence>
<protein>
    <recommendedName>
        <fullName evidence="7">Flagellar L-ring protein</fullName>
    </recommendedName>
    <alternativeName>
        <fullName evidence="7">Basal body L-ring protein</fullName>
    </alternativeName>
</protein>
<keyword evidence="9" id="KW-1185">Reference proteome</keyword>
<keyword evidence="8" id="KW-0966">Cell projection</keyword>
<comment type="subcellular location">
    <subcellularLocation>
        <location evidence="7">Cell outer membrane</location>
    </subcellularLocation>
    <subcellularLocation>
        <location evidence="7">Bacterial flagellum basal body</location>
    </subcellularLocation>
</comment>
<evidence type="ECO:0000256" key="5">
    <source>
        <dbReference type="ARBA" id="ARBA00023143"/>
    </source>
</evidence>
<evidence type="ECO:0000256" key="6">
    <source>
        <dbReference type="ARBA" id="ARBA00023237"/>
    </source>
</evidence>
<dbReference type="HAMAP" id="MF_00415">
    <property type="entry name" value="FlgH"/>
    <property type="match status" value="1"/>
</dbReference>
<keyword evidence="4 7" id="KW-0472">Membrane</keyword>
<reference evidence="8 9" key="1">
    <citation type="submission" date="2024-03" db="EMBL/GenBank/DDBJ databases">
        <title>Cognatishimia coralii sp. nov., a marine bacterium isolated from coral surrounding seawater.</title>
        <authorList>
            <person name="Liu X."/>
            <person name="Liu S."/>
            <person name="Sun H."/>
            <person name="Zhang Y."/>
        </authorList>
    </citation>
    <scope>NUCLEOTIDE SEQUENCE [LARGE SCALE GENOMIC DNA]</scope>
    <source>
        <strain evidence="8 9">D5M38</strain>
    </source>
</reference>
<keyword evidence="8" id="KW-0282">Flagellum</keyword>
<keyword evidence="6 7" id="KW-0998">Cell outer membrane</keyword>
<dbReference type="InterPro" id="IPR000527">
    <property type="entry name" value="Flag_Lring"/>
</dbReference>
<keyword evidence="3" id="KW-0732">Signal</keyword>
<keyword evidence="5 7" id="KW-0975">Bacterial flagellum</keyword>
<evidence type="ECO:0000313" key="9">
    <source>
        <dbReference type="Proteomes" id="UP001368270"/>
    </source>
</evidence>
<accession>A0ABU8QEM9</accession>
<dbReference type="Pfam" id="PF02107">
    <property type="entry name" value="FlgH"/>
    <property type="match status" value="1"/>
</dbReference>
<dbReference type="NCBIfam" id="NF001305">
    <property type="entry name" value="PRK00249.1-5"/>
    <property type="match status" value="1"/>
</dbReference>
<keyword evidence="8" id="KW-0969">Cilium</keyword>
<evidence type="ECO:0000256" key="7">
    <source>
        <dbReference type="HAMAP-Rule" id="MF_00415"/>
    </source>
</evidence>
<dbReference type="RefSeq" id="WP_339402837.1">
    <property type="nucleotide sequence ID" value="NZ_JBBGAZ010000002.1"/>
</dbReference>
<dbReference type="PANTHER" id="PTHR34933:SF1">
    <property type="entry name" value="FLAGELLAR L-RING PROTEIN"/>
    <property type="match status" value="1"/>
</dbReference>
<evidence type="ECO:0000256" key="2">
    <source>
        <dbReference type="ARBA" id="ARBA00006929"/>
    </source>
</evidence>